<accession>A0A1I5TGG5</accession>
<keyword evidence="3" id="KW-1185">Reference proteome</keyword>
<feature type="region of interest" description="Disordered" evidence="1">
    <location>
        <begin position="30"/>
        <end position="52"/>
    </location>
</feature>
<dbReference type="RefSeq" id="WP_074878854.1">
    <property type="nucleotide sequence ID" value="NZ_FOXI01000009.1"/>
</dbReference>
<evidence type="ECO:0000256" key="1">
    <source>
        <dbReference type="SAM" id="MobiDB-lite"/>
    </source>
</evidence>
<organism evidence="2 3">
    <name type="scientific">Halolamina pelagica</name>
    <dbReference type="NCBI Taxonomy" id="699431"/>
    <lineage>
        <taxon>Archaea</taxon>
        <taxon>Methanobacteriati</taxon>
        <taxon>Methanobacteriota</taxon>
        <taxon>Stenosarchaea group</taxon>
        <taxon>Halobacteria</taxon>
        <taxon>Halobacteriales</taxon>
        <taxon>Haloferacaceae</taxon>
    </lineage>
</organism>
<gene>
    <name evidence="2" type="ORF">SAMN05216277_10972</name>
</gene>
<name>A0A1I5TGG5_9EURY</name>
<dbReference type="OrthoDB" id="313157at2157"/>
<reference evidence="3" key="1">
    <citation type="submission" date="2016-10" db="EMBL/GenBank/DDBJ databases">
        <authorList>
            <person name="Varghese N."/>
            <person name="Submissions S."/>
        </authorList>
    </citation>
    <scope>NUCLEOTIDE SEQUENCE [LARGE SCALE GENOMIC DNA]</scope>
    <source>
        <strain evidence="3">CGMCC 1.10329</strain>
    </source>
</reference>
<dbReference type="Proteomes" id="UP000183769">
    <property type="component" value="Unassembled WGS sequence"/>
</dbReference>
<protein>
    <submittedName>
        <fullName evidence="2">Uncharacterized protein</fullName>
    </submittedName>
</protein>
<evidence type="ECO:0000313" key="2">
    <source>
        <dbReference type="EMBL" id="SFP82123.1"/>
    </source>
</evidence>
<sequence length="86" mass="8482">MNSKLIVGALGALLLLSVVAMPAAAAPGAVDGPAEQVNDCENAENGPDGDGPPGFVADLVPDFVSGLMGDLPVPNFVKSAFGAETC</sequence>
<dbReference type="AlphaFoldDB" id="A0A1I5TGG5"/>
<dbReference type="EMBL" id="FOXI01000009">
    <property type="protein sequence ID" value="SFP82123.1"/>
    <property type="molecule type" value="Genomic_DNA"/>
</dbReference>
<proteinExistence type="predicted"/>
<evidence type="ECO:0000313" key="3">
    <source>
        <dbReference type="Proteomes" id="UP000183769"/>
    </source>
</evidence>